<dbReference type="InterPro" id="IPR000276">
    <property type="entry name" value="GPCR_Rhodpsn"/>
</dbReference>
<dbReference type="AlphaFoldDB" id="A0AAW0HAP0"/>
<comment type="caution">
    <text evidence="8">The sequence shown here is derived from an EMBL/GenBank/DDBJ whole genome shotgun (WGS) entry which is preliminary data.</text>
</comment>
<dbReference type="GO" id="GO:0004930">
    <property type="term" value="F:G protein-coupled receptor activity"/>
    <property type="evidence" value="ECO:0007669"/>
    <property type="project" value="UniProtKB-KW"/>
</dbReference>
<dbReference type="Pfam" id="PF00001">
    <property type="entry name" value="7tm_1"/>
    <property type="match status" value="1"/>
</dbReference>
<keyword evidence="9" id="KW-1185">Reference proteome</keyword>
<evidence type="ECO:0000313" key="8">
    <source>
        <dbReference type="EMBL" id="KAK7799892.1"/>
    </source>
</evidence>
<keyword evidence="5" id="KW-0472">Membrane</keyword>
<keyword evidence="7" id="KW-0807">Transducer</keyword>
<evidence type="ECO:0000256" key="4">
    <source>
        <dbReference type="ARBA" id="ARBA00023040"/>
    </source>
</evidence>
<gene>
    <name evidence="8" type="ORF">U0070_011651</name>
</gene>
<comment type="subcellular location">
    <subcellularLocation>
        <location evidence="1">Membrane</location>
        <topology evidence="1">Multi-pass membrane protein</topology>
    </subcellularLocation>
</comment>
<organism evidence="8 9">
    <name type="scientific">Myodes glareolus</name>
    <name type="common">Bank vole</name>
    <name type="synonym">Clethrionomys glareolus</name>
    <dbReference type="NCBI Taxonomy" id="447135"/>
    <lineage>
        <taxon>Eukaryota</taxon>
        <taxon>Metazoa</taxon>
        <taxon>Chordata</taxon>
        <taxon>Craniata</taxon>
        <taxon>Vertebrata</taxon>
        <taxon>Euteleostomi</taxon>
        <taxon>Mammalia</taxon>
        <taxon>Eutheria</taxon>
        <taxon>Euarchontoglires</taxon>
        <taxon>Glires</taxon>
        <taxon>Rodentia</taxon>
        <taxon>Myomorpha</taxon>
        <taxon>Muroidea</taxon>
        <taxon>Cricetidae</taxon>
        <taxon>Arvicolinae</taxon>
        <taxon>Myodes</taxon>
    </lineage>
</organism>
<dbReference type="InterPro" id="IPR050427">
    <property type="entry name" value="Olfactory_Receptors"/>
</dbReference>
<evidence type="ECO:0000256" key="2">
    <source>
        <dbReference type="ARBA" id="ARBA00022692"/>
    </source>
</evidence>
<dbReference type="GO" id="GO:0016020">
    <property type="term" value="C:membrane"/>
    <property type="evidence" value="ECO:0007669"/>
    <property type="project" value="UniProtKB-SubCell"/>
</dbReference>
<name>A0AAW0HAP0_MYOGA</name>
<protein>
    <submittedName>
        <fullName evidence="8">Uncharacterized protein</fullName>
    </submittedName>
</protein>
<keyword evidence="2" id="KW-0812">Transmembrane</keyword>
<dbReference type="Gene3D" id="1.20.1070.10">
    <property type="entry name" value="Rhodopsin 7-helix transmembrane proteins"/>
    <property type="match status" value="1"/>
</dbReference>
<accession>A0AAW0HAP0</accession>
<dbReference type="SUPFAM" id="SSF81321">
    <property type="entry name" value="Family A G protein-coupled receptor-like"/>
    <property type="match status" value="1"/>
</dbReference>
<dbReference type="Proteomes" id="UP001488838">
    <property type="component" value="Unassembled WGS sequence"/>
</dbReference>
<feature type="non-terminal residue" evidence="8">
    <location>
        <position position="157"/>
    </location>
</feature>
<evidence type="ECO:0000256" key="6">
    <source>
        <dbReference type="ARBA" id="ARBA00023170"/>
    </source>
</evidence>
<evidence type="ECO:0000256" key="7">
    <source>
        <dbReference type="ARBA" id="ARBA00023224"/>
    </source>
</evidence>
<dbReference type="PANTHER" id="PTHR48002">
    <property type="entry name" value="OLFACTORY RECEPTOR"/>
    <property type="match status" value="1"/>
</dbReference>
<reference evidence="8 9" key="1">
    <citation type="journal article" date="2023" name="bioRxiv">
        <title>Conserved and derived expression patterns and positive selection on dental genes reveal complex evolutionary context of ever-growing rodent molars.</title>
        <authorList>
            <person name="Calamari Z.T."/>
            <person name="Song A."/>
            <person name="Cohen E."/>
            <person name="Akter M."/>
            <person name="Roy R.D."/>
            <person name="Hallikas O."/>
            <person name="Christensen M.M."/>
            <person name="Li P."/>
            <person name="Marangoni P."/>
            <person name="Jernvall J."/>
            <person name="Klein O.D."/>
        </authorList>
    </citation>
    <scope>NUCLEOTIDE SEQUENCE [LARGE SCALE GENOMIC DNA]</scope>
    <source>
        <strain evidence="8">V071</strain>
    </source>
</reference>
<keyword evidence="3" id="KW-1133">Transmembrane helix</keyword>
<evidence type="ECO:0000256" key="5">
    <source>
        <dbReference type="ARBA" id="ARBA00023136"/>
    </source>
</evidence>
<evidence type="ECO:0000313" key="9">
    <source>
        <dbReference type="Proteomes" id="UP001488838"/>
    </source>
</evidence>
<evidence type="ECO:0000256" key="1">
    <source>
        <dbReference type="ARBA" id="ARBA00004141"/>
    </source>
</evidence>
<keyword evidence="4" id="KW-0297">G-protein coupled receptor</keyword>
<proteinExistence type="predicted"/>
<evidence type="ECO:0000256" key="3">
    <source>
        <dbReference type="ARBA" id="ARBA00022989"/>
    </source>
</evidence>
<sequence>MNSEEIHICMGLHDTAFLHAFFGGAEIFLLTVMAYDHYVAICKALHYTSIMNRQPYSMSLGYAAYEFWKENNADSSDGSIYDYGYEVTDMKLTVSSDSTVGHQDQSITDEANNQFRATGYMDLFSHKLPAMEGVMLKRPETAGQCFLAHKKTGVTDP</sequence>
<keyword evidence="6" id="KW-0675">Receptor</keyword>
<dbReference type="EMBL" id="JBBHLL010000585">
    <property type="protein sequence ID" value="KAK7799892.1"/>
    <property type="molecule type" value="Genomic_DNA"/>
</dbReference>